<feature type="region of interest" description="Disordered" evidence="6">
    <location>
        <begin position="1"/>
        <end position="25"/>
    </location>
</feature>
<evidence type="ECO:0000313" key="8">
    <source>
        <dbReference type="Proteomes" id="UP001652741"/>
    </source>
</evidence>
<evidence type="ECO:0000256" key="4">
    <source>
        <dbReference type="ARBA" id="ARBA00023136"/>
    </source>
</evidence>
<dbReference type="InterPro" id="IPR028540">
    <property type="entry name" value="AKAP12"/>
</dbReference>
<dbReference type="PaxDb" id="8030-ENSSSAP00000051182"/>
<proteinExistence type="predicted"/>
<evidence type="ECO:0000313" key="9">
    <source>
        <dbReference type="RefSeq" id="XP_014052749.2"/>
    </source>
</evidence>
<feature type="domain" description="A kinase-anchoring proteins AKAP-5 and AKAP-12 calmodulin (CaM)-binding" evidence="7">
    <location>
        <begin position="488"/>
        <end position="508"/>
    </location>
</feature>
<feature type="compositionally biased region" description="Polar residues" evidence="6">
    <location>
        <begin position="582"/>
        <end position="592"/>
    </location>
</feature>
<feature type="region of interest" description="Disordered" evidence="6">
    <location>
        <begin position="153"/>
        <end position="197"/>
    </location>
</feature>
<evidence type="ECO:0000256" key="3">
    <source>
        <dbReference type="ARBA" id="ARBA00022860"/>
    </source>
</evidence>
<feature type="compositionally biased region" description="Basic and acidic residues" evidence="6">
    <location>
        <begin position="519"/>
        <end position="540"/>
    </location>
</feature>
<dbReference type="Bgee" id="ENSSSAG00000050920">
    <property type="expression patterns" value="Expressed in pituitary gland and 7 other cell types or tissues"/>
</dbReference>
<keyword evidence="4" id="KW-0472">Membrane</keyword>
<sequence>MIEPKEEVTPEEVAKVEREAEAPAPLVLVVDEMSPLKRFFLTGKIHKQVKQEPTKEYKVEPKDEVKEEPTEEPKTEPKDEPKEEPKEEVNGKPKDKVKEKVEEEVFPTEETEAPASTILDVEEEIISPIKKFFTTGIFASLKKKKKLIEEETPEYETIEKEQELQSIEKQEDVNTPEEAGLEQEPTEEEISPGVEGEQNEKELQFEIAATMLAGVTDSLMDETSNVPELTELIKSNVSKTSGNREDVLEAQTATNILQTIISNEAELLSSGSSVQDILEDQCPSWSFVTVITNKAETNEAKRLSSQNKVKTQESLEEQSHSWGFVTVTEDVPEEEPAPVLLLTVTSNEAKLLNSQEKAKSQGSPVQDMIDKQSSSWGFHTVISNEAELLSSQEKAKNQGSPLRKLLSGAGLKKLTRKQRGCKPDKLTGSGEHVAEDLLSSTDSVEYQKGESTASLPEELAAEQVNVSAQAGLSHESDDVTSDSERKKDGTWTSFKKRMTPKRHPKRSSESEDESALVGLHEEPKQSEGEQVLEHITEEPKKKVDISVSWEALLCGSAKRRGRKTSDSEEEAPMNEGKILSEPGNTAESPLDSSQERGYEHFTSSPEQVGSPSGSEGGSTWKYLKKLITSKTKAKTEEAVKVSSPEQMQSGIEITKEKSSFSLKKLIPGRKKGKHGEKQEPISSDEADKGVGSDDEEDSETPAVVPMSEFDAEELGEKHNISTEAVIETPLHITEEETQPDISSTFTESAIPKDTLPTEAEKAQAKYTVEQLAPSTSPTAMEDFEDLTEFISKHQQLSDIPEEGLIEETIATQVSTPEEANQDDTIAEDLIELTSEAVTAPEPLDEETTEMVSAVSQLTDESPKTSGSTTPVPLEYELKDTELLLHETVDTISRTQTLSLVNTKDPHLEAISVSPQILHTPKEKEATVLIAHEKSDAVEIRTGEESQQIDAVDKSPVTSMVECPSEVIEVVPTELAPGDTEESDAARITTDDLHKAEDESIPIMLIETEKDPQTELVNELEEARPELVAYINSEEGVAQVDEKVVAEDTPQPDTESLDVSVTDKLISIQPHTEFILEEEKAEFLDVAEDAADNENAPVIETITCEVQDVTAAMHDVSMSKPSDVLECLIAIVTPEVESPEKRDPVGSLRPLEEARPVLVTTVNSEEAQVEGKDVLKTLIAVVAPEVESPEKKDPLGALRPLICAAMVQTLKVEDMVVMKNVPSAQFVDGHVIQVQVTDAELKSAEEIDEIMLEVGSSDANDHKIILQQVNTEIESDEANVETTLEVGSTDDHEIIVQVADAWLKSAQVIVDKVLEIDSTNVTDHEIQLKGLDVETESAETIVDTVLEVVLTDVKGHEIQVQVTDANAEKGSAEAIVETALEVVSSTDTKEVIDVCNKMEDEGEGENANEEIEEDMFEEASSIITLEIVQQNASEDPNIVPQSSQKAEVELSSEAEVSKSPESTPAVAVIDSQGHPHVTAQVRKTIHLFENYLDLNTQGNAQEPSEKETEPSIALEVDTVCEDRKAPEAFVEPTSEFNSIPDDTVPTTFAESCSQADVQDVFGTEAEFIIYSEVDQAIDVSDSTSGHKKELVGMVVESAKESVESLEKRLSIESQVHIHLHIKPRDAGVVSAGLESSPLAIWPPPSTTAEVAVNTDSPLTESIESASTIAKSSVNTDCVLTESMESAQLCEVSQIEQTSDTTPHVPLHTPPVTVLYTLNPETEQVMTNAVGSNPHIEEENDLELWLDAEDDIGTVKSNVLEVLSKKTDRGVEKTLQDSEEIFDIALEPQSVLSGGDT</sequence>
<dbReference type="GO" id="GO:0007165">
    <property type="term" value="P:signal transduction"/>
    <property type="evidence" value="ECO:0007669"/>
    <property type="project" value="TreeGrafter"/>
</dbReference>
<evidence type="ECO:0000256" key="6">
    <source>
        <dbReference type="SAM" id="MobiDB-lite"/>
    </source>
</evidence>
<dbReference type="GO" id="GO:0051018">
    <property type="term" value="F:protein kinase A binding"/>
    <property type="evidence" value="ECO:0007669"/>
    <property type="project" value="InterPro"/>
</dbReference>
<feature type="region of interest" description="Disordered" evidence="6">
    <location>
        <begin position="414"/>
        <end position="540"/>
    </location>
</feature>
<feature type="compositionally biased region" description="Basic and acidic residues" evidence="6">
    <location>
        <begin position="157"/>
        <end position="172"/>
    </location>
</feature>
<feature type="compositionally biased region" description="Polar residues" evidence="6">
    <location>
        <begin position="438"/>
        <end position="454"/>
    </location>
</feature>
<feature type="compositionally biased region" description="Acidic residues" evidence="6">
    <location>
        <begin position="179"/>
        <end position="190"/>
    </location>
</feature>
<feature type="compositionally biased region" description="Basic and acidic residues" evidence="6">
    <location>
        <begin position="675"/>
        <end position="691"/>
    </location>
</feature>
<feature type="compositionally biased region" description="Basic and acidic residues" evidence="6">
    <location>
        <begin position="49"/>
        <end position="103"/>
    </location>
</feature>
<keyword evidence="5" id="KW-0449">Lipoprotein</keyword>
<dbReference type="InterPro" id="IPR001573">
    <property type="entry name" value="AKAP_WSK"/>
</dbReference>
<dbReference type="GO" id="GO:0010739">
    <property type="term" value="P:positive regulation of protein kinase A signaling"/>
    <property type="evidence" value="ECO:0007669"/>
    <property type="project" value="InterPro"/>
</dbReference>
<reference evidence="9" key="1">
    <citation type="submission" date="2025-08" db="UniProtKB">
        <authorList>
            <consortium name="RefSeq"/>
        </authorList>
    </citation>
    <scope>IDENTIFICATION</scope>
</reference>
<feature type="region of interest" description="Disordered" evidence="6">
    <location>
        <begin position="556"/>
        <end position="619"/>
    </location>
</feature>
<dbReference type="PROSITE" id="PS51893">
    <property type="entry name" value="AKAP_CAM_BD"/>
    <property type="match status" value="2"/>
</dbReference>
<organism evidence="8 9">
    <name type="scientific">Salmo salar</name>
    <name type="common">Atlantic salmon</name>
    <dbReference type="NCBI Taxonomy" id="8030"/>
    <lineage>
        <taxon>Eukaryota</taxon>
        <taxon>Metazoa</taxon>
        <taxon>Chordata</taxon>
        <taxon>Craniata</taxon>
        <taxon>Vertebrata</taxon>
        <taxon>Euteleostomi</taxon>
        <taxon>Actinopterygii</taxon>
        <taxon>Neopterygii</taxon>
        <taxon>Teleostei</taxon>
        <taxon>Protacanthopterygii</taxon>
        <taxon>Salmoniformes</taxon>
        <taxon>Salmonidae</taxon>
        <taxon>Salmoninae</taxon>
        <taxon>Salmo</taxon>
    </lineage>
</organism>
<feature type="compositionally biased region" description="Low complexity" evidence="6">
    <location>
        <begin position="1448"/>
        <end position="1458"/>
    </location>
</feature>
<feature type="compositionally biased region" description="Basic and acidic residues" evidence="6">
    <location>
        <begin position="474"/>
        <end position="489"/>
    </location>
</feature>
<name>A0A1S3RLZ8_SALSA</name>
<dbReference type="PANTHER" id="PTHR23209">
    <property type="entry name" value="A-KINASE ANCHOR PROTEIN 12"/>
    <property type="match status" value="1"/>
</dbReference>
<dbReference type="RefSeq" id="XP_014052749.2">
    <property type="nucleotide sequence ID" value="XM_014197274.2"/>
</dbReference>
<feature type="region of interest" description="Disordered" evidence="6">
    <location>
        <begin position="49"/>
        <end position="114"/>
    </location>
</feature>
<feature type="region of interest" description="Disordered" evidence="6">
    <location>
        <begin position="631"/>
        <end position="756"/>
    </location>
</feature>
<dbReference type="GeneID" id="106603498"/>
<dbReference type="GO" id="GO:0090036">
    <property type="term" value="P:regulation of protein kinase C signaling"/>
    <property type="evidence" value="ECO:0007669"/>
    <property type="project" value="InterPro"/>
</dbReference>
<dbReference type="GO" id="GO:0016020">
    <property type="term" value="C:membrane"/>
    <property type="evidence" value="ECO:0007669"/>
    <property type="project" value="UniProtKB-SubCell"/>
</dbReference>
<keyword evidence="8" id="KW-1185">Reference proteome</keyword>
<accession>A0A1S3RLZ8</accession>
<feature type="compositionally biased region" description="Basic residues" evidence="6">
    <location>
        <begin position="494"/>
        <end position="505"/>
    </location>
</feature>
<dbReference type="STRING" id="8030.ENSSSAP00000051182"/>
<keyword evidence="3" id="KW-0112">Calmodulin-binding</keyword>
<comment type="subcellular location">
    <subcellularLocation>
        <location evidence="1">Membrane</location>
        <topology evidence="1">Lipid-anchor</topology>
    </subcellularLocation>
</comment>
<protein>
    <submittedName>
        <fullName evidence="9">A-kinase anchor protein 12</fullName>
    </submittedName>
</protein>
<evidence type="ECO:0000256" key="5">
    <source>
        <dbReference type="ARBA" id="ARBA00023288"/>
    </source>
</evidence>
<dbReference type="Proteomes" id="UP001652741">
    <property type="component" value="Chromosome ssa01"/>
</dbReference>
<feature type="compositionally biased region" description="Basic and acidic residues" evidence="6">
    <location>
        <begin position="1"/>
        <end position="21"/>
    </location>
</feature>
<keyword evidence="2" id="KW-0597">Phosphoprotein</keyword>
<evidence type="ECO:0000256" key="1">
    <source>
        <dbReference type="ARBA" id="ARBA00004635"/>
    </source>
</evidence>
<evidence type="ECO:0000256" key="2">
    <source>
        <dbReference type="ARBA" id="ARBA00022553"/>
    </source>
</evidence>
<gene>
    <name evidence="9" type="primary">akap12a</name>
</gene>
<dbReference type="KEGG" id="sasa:106603498"/>
<dbReference type="GO" id="GO:0005516">
    <property type="term" value="F:calmodulin binding"/>
    <property type="evidence" value="ECO:0007669"/>
    <property type="project" value="UniProtKB-KW"/>
</dbReference>
<feature type="compositionally biased region" description="Polar residues" evidence="6">
    <location>
        <begin position="1432"/>
        <end position="1443"/>
    </location>
</feature>
<feature type="compositionally biased region" description="Polar residues" evidence="6">
    <location>
        <begin position="601"/>
        <end position="613"/>
    </location>
</feature>
<dbReference type="GO" id="GO:0005737">
    <property type="term" value="C:cytoplasm"/>
    <property type="evidence" value="ECO:0007669"/>
    <property type="project" value="TreeGrafter"/>
</dbReference>
<dbReference type="PANTHER" id="PTHR23209:SF4">
    <property type="entry name" value="A-KINASE ANCHOR PROTEIN 12"/>
    <property type="match status" value="1"/>
</dbReference>
<feature type="region of interest" description="Disordered" evidence="6">
    <location>
        <begin position="1432"/>
        <end position="1460"/>
    </location>
</feature>
<evidence type="ECO:0000259" key="7">
    <source>
        <dbReference type="PROSITE" id="PS51893"/>
    </source>
</evidence>
<feature type="domain" description="A kinase-anchoring proteins AKAP-5 and AKAP-12 calmodulin (CaM)-binding" evidence="7">
    <location>
        <begin position="617"/>
        <end position="637"/>
    </location>
</feature>